<name>A0A286U9B4_9AGAM</name>
<sequence length="282" mass="33236">MSYYYSQGNSSRLPPSTSVTTEFDVLKSAHKFLREDNPEEGRTSSKDQSWEDQVAKKYYDSLYREFAVCDLKHYKSGNFALRWRTEDEVISGRGEETCGNTRCKRHDTPDNHQLETPERLHSKKNREENKDKSKKRLNTVELPFAYEEHGEQKAALVKVVLCDSCLRKLMWKREKEKEMRGQVRLERGEEKKKPKDGVTEEVDEEVKEEVEMEGKGERRRGYEDGTDESASRHNHRRHIPHREGRGPSDSQKARERGEHERRRRRSSRSFSPIPRRSSIHLS</sequence>
<feature type="compositionally biased region" description="Basic and acidic residues" evidence="1">
    <location>
        <begin position="176"/>
        <end position="198"/>
    </location>
</feature>
<gene>
    <name evidence="2" type="ORF">PNOK_0778300</name>
</gene>
<dbReference type="AlphaFoldDB" id="A0A286U9B4"/>
<feature type="compositionally biased region" description="Basic and acidic residues" evidence="1">
    <location>
        <begin position="241"/>
        <end position="260"/>
    </location>
</feature>
<dbReference type="EMBL" id="NBII01000008">
    <property type="protein sequence ID" value="PAV16163.1"/>
    <property type="molecule type" value="Genomic_DNA"/>
</dbReference>
<evidence type="ECO:0000256" key="1">
    <source>
        <dbReference type="SAM" id="MobiDB-lite"/>
    </source>
</evidence>
<dbReference type="Proteomes" id="UP000217199">
    <property type="component" value="Unassembled WGS sequence"/>
</dbReference>
<dbReference type="Pfam" id="PF09725">
    <property type="entry name" value="Fra10Ac1"/>
    <property type="match status" value="1"/>
</dbReference>
<feature type="compositionally biased region" description="Acidic residues" evidence="1">
    <location>
        <begin position="199"/>
        <end position="211"/>
    </location>
</feature>
<dbReference type="InterPro" id="IPR019129">
    <property type="entry name" value="Folate-sensitive_fs_Fra10Ac1"/>
</dbReference>
<feature type="region of interest" description="Disordered" evidence="1">
    <location>
        <begin position="176"/>
        <end position="282"/>
    </location>
</feature>
<evidence type="ECO:0000313" key="3">
    <source>
        <dbReference type="Proteomes" id="UP000217199"/>
    </source>
</evidence>
<feature type="region of interest" description="Disordered" evidence="1">
    <location>
        <begin position="30"/>
        <end position="50"/>
    </location>
</feature>
<comment type="caution">
    <text evidence="2">The sequence shown here is derived from an EMBL/GenBank/DDBJ whole genome shotgun (WGS) entry which is preliminary data.</text>
</comment>
<reference evidence="2 3" key="1">
    <citation type="journal article" date="2017" name="Mol. Ecol.">
        <title>Comparative and population genomic landscape of Phellinus noxius: A hypervariable fungus causing root rot in trees.</title>
        <authorList>
            <person name="Chung C.L."/>
            <person name="Lee T.J."/>
            <person name="Akiba M."/>
            <person name="Lee H.H."/>
            <person name="Kuo T.H."/>
            <person name="Liu D."/>
            <person name="Ke H.M."/>
            <person name="Yokoi T."/>
            <person name="Roa M.B."/>
            <person name="Lu M.J."/>
            <person name="Chang Y.Y."/>
            <person name="Ann P.J."/>
            <person name="Tsai J.N."/>
            <person name="Chen C.Y."/>
            <person name="Tzean S.S."/>
            <person name="Ota Y."/>
            <person name="Hattori T."/>
            <person name="Sahashi N."/>
            <person name="Liou R.F."/>
            <person name="Kikuchi T."/>
            <person name="Tsai I.J."/>
        </authorList>
    </citation>
    <scope>NUCLEOTIDE SEQUENCE [LARGE SCALE GENOMIC DNA]</scope>
    <source>
        <strain evidence="2 3">FFPRI411160</strain>
    </source>
</reference>
<feature type="compositionally biased region" description="Basic and acidic residues" evidence="1">
    <location>
        <begin position="212"/>
        <end position="223"/>
    </location>
</feature>
<keyword evidence="3" id="KW-1185">Reference proteome</keyword>
<dbReference type="InParanoid" id="A0A286U9B4"/>
<organism evidence="2 3">
    <name type="scientific">Pyrrhoderma noxium</name>
    <dbReference type="NCBI Taxonomy" id="2282107"/>
    <lineage>
        <taxon>Eukaryota</taxon>
        <taxon>Fungi</taxon>
        <taxon>Dikarya</taxon>
        <taxon>Basidiomycota</taxon>
        <taxon>Agaricomycotina</taxon>
        <taxon>Agaricomycetes</taxon>
        <taxon>Hymenochaetales</taxon>
        <taxon>Hymenochaetaceae</taxon>
        <taxon>Pyrrhoderma</taxon>
    </lineage>
</organism>
<protein>
    <recommendedName>
        <fullName evidence="4">Protein FRA10AC1</fullName>
    </recommendedName>
</protein>
<feature type="compositionally biased region" description="Basic and acidic residues" evidence="1">
    <location>
        <begin position="106"/>
        <end position="131"/>
    </location>
</feature>
<proteinExistence type="predicted"/>
<feature type="region of interest" description="Disordered" evidence="1">
    <location>
        <begin position="94"/>
        <end position="135"/>
    </location>
</feature>
<evidence type="ECO:0008006" key="4">
    <source>
        <dbReference type="Google" id="ProtNLM"/>
    </source>
</evidence>
<dbReference type="OrthoDB" id="197967at2759"/>
<dbReference type="STRING" id="2282107.A0A286U9B4"/>
<evidence type="ECO:0000313" key="2">
    <source>
        <dbReference type="EMBL" id="PAV16163.1"/>
    </source>
</evidence>
<accession>A0A286U9B4</accession>